<evidence type="ECO:0000313" key="3">
    <source>
        <dbReference type="Proteomes" id="UP000244924"/>
    </source>
</evidence>
<dbReference type="EMBL" id="OMOQ01000006">
    <property type="protein sequence ID" value="SPH24941.1"/>
    <property type="molecule type" value="Genomic_DNA"/>
</dbReference>
<dbReference type="InterPro" id="IPR000182">
    <property type="entry name" value="GNAT_dom"/>
</dbReference>
<accession>A0A2R8BNB4</accession>
<dbReference type="InterPro" id="IPR016181">
    <property type="entry name" value="Acyl_CoA_acyltransferase"/>
</dbReference>
<dbReference type="AlphaFoldDB" id="A0A2R8BNB4"/>
<dbReference type="FunFam" id="3.40.630.30:FF:000047">
    <property type="entry name" value="Acetyltransferase, GNAT family"/>
    <property type="match status" value="1"/>
</dbReference>
<dbReference type="Pfam" id="PF13302">
    <property type="entry name" value="Acetyltransf_3"/>
    <property type="match status" value="1"/>
</dbReference>
<dbReference type="Gene3D" id="3.40.630.30">
    <property type="match status" value="1"/>
</dbReference>
<dbReference type="GO" id="GO:0008999">
    <property type="term" value="F:protein-N-terminal-alanine acetyltransferase activity"/>
    <property type="evidence" value="ECO:0007669"/>
    <property type="project" value="TreeGrafter"/>
</dbReference>
<organism evidence="2 3">
    <name type="scientific">Albidovulum aquaemixtae</name>
    <dbReference type="NCBI Taxonomy" id="1542388"/>
    <lineage>
        <taxon>Bacteria</taxon>
        <taxon>Pseudomonadati</taxon>
        <taxon>Pseudomonadota</taxon>
        <taxon>Alphaproteobacteria</taxon>
        <taxon>Rhodobacterales</taxon>
        <taxon>Paracoccaceae</taxon>
        <taxon>Albidovulum</taxon>
    </lineage>
</organism>
<dbReference type="OrthoDB" id="5295305at2"/>
<reference evidence="2 3" key="1">
    <citation type="submission" date="2018-03" db="EMBL/GenBank/DDBJ databases">
        <authorList>
            <person name="Keele B.F."/>
        </authorList>
    </citation>
    <scope>NUCLEOTIDE SEQUENCE [LARGE SCALE GENOMIC DNA]</scope>
    <source>
        <strain evidence="2 3">CECT 8626</strain>
    </source>
</reference>
<dbReference type="SUPFAM" id="SSF55729">
    <property type="entry name" value="Acyl-CoA N-acyltransferases (Nat)"/>
    <property type="match status" value="1"/>
</dbReference>
<protein>
    <recommendedName>
        <fullName evidence="1">N-acetyltransferase domain-containing protein</fullName>
    </recommendedName>
</protein>
<keyword evidence="3" id="KW-1185">Reference proteome</keyword>
<dbReference type="InterPro" id="IPR051908">
    <property type="entry name" value="Ribosomal_N-acetyltransferase"/>
</dbReference>
<dbReference type="PANTHER" id="PTHR43441:SF2">
    <property type="entry name" value="FAMILY ACETYLTRANSFERASE, PUTATIVE (AFU_ORTHOLOGUE AFUA_7G00850)-RELATED"/>
    <property type="match status" value="1"/>
</dbReference>
<evidence type="ECO:0000313" key="2">
    <source>
        <dbReference type="EMBL" id="SPH24941.1"/>
    </source>
</evidence>
<dbReference type="PANTHER" id="PTHR43441">
    <property type="entry name" value="RIBOSOMAL-PROTEIN-SERINE ACETYLTRANSFERASE"/>
    <property type="match status" value="1"/>
</dbReference>
<evidence type="ECO:0000259" key="1">
    <source>
        <dbReference type="PROSITE" id="PS51186"/>
    </source>
</evidence>
<name>A0A2R8BNB4_9RHOB</name>
<dbReference type="GO" id="GO:0005737">
    <property type="term" value="C:cytoplasm"/>
    <property type="evidence" value="ECO:0007669"/>
    <property type="project" value="TreeGrafter"/>
</dbReference>
<dbReference type="RefSeq" id="WP_108854943.1">
    <property type="nucleotide sequence ID" value="NZ_OMOQ01000006.1"/>
</dbReference>
<sequence length="254" mass="28184">MAAGTGTGNALGDEARLGRIVKDWQPPERPGWARIEGRYVRLERLDPARHASDLFLANRADDAIWDYLPYGPFATEEDYRAWTESVAAEEDPRFHALVDASTGRAAGVASYLRIKPGAGSIEVGHINLSPSMQGTCAATEAMYLMMTWAFEAGYRRYEWKCNALNRASRRAAERLGLSFEGVFRQMMVVKGRNRDTAWFAATDGDWPALRAAFERWLAPENFDAEGRQQVALSALTRPHLVSTDPLRVDGAGST</sequence>
<dbReference type="GO" id="GO:1990189">
    <property type="term" value="F:protein N-terminal-serine acetyltransferase activity"/>
    <property type="evidence" value="ECO:0007669"/>
    <property type="project" value="TreeGrafter"/>
</dbReference>
<dbReference type="PROSITE" id="PS51186">
    <property type="entry name" value="GNAT"/>
    <property type="match status" value="1"/>
</dbReference>
<dbReference type="Proteomes" id="UP000244924">
    <property type="component" value="Unassembled WGS sequence"/>
</dbReference>
<feature type="domain" description="N-acetyltransferase" evidence="1">
    <location>
        <begin position="40"/>
        <end position="195"/>
    </location>
</feature>
<proteinExistence type="predicted"/>
<gene>
    <name evidence="2" type="ORF">DEA8626_03974</name>
</gene>